<evidence type="ECO:0000256" key="2">
    <source>
        <dbReference type="SAM" id="MobiDB-lite"/>
    </source>
</evidence>
<dbReference type="InterPro" id="IPR039223">
    <property type="entry name" value="AATF/Bfr2"/>
</dbReference>
<dbReference type="InterPro" id="IPR025160">
    <property type="entry name" value="AATF"/>
</dbReference>
<dbReference type="InterPro" id="IPR012617">
    <property type="entry name" value="AATF_C"/>
</dbReference>
<evidence type="ECO:0000313" key="5">
    <source>
        <dbReference type="EMBL" id="CAD9085703.1"/>
    </source>
</evidence>
<feature type="region of interest" description="Disordered" evidence="2">
    <location>
        <begin position="1"/>
        <end position="30"/>
    </location>
</feature>
<dbReference type="EMBL" id="HBGD01010886">
    <property type="protein sequence ID" value="CAD9085703.1"/>
    <property type="molecule type" value="Transcribed_RNA"/>
</dbReference>
<dbReference type="AlphaFoldDB" id="A0A7S1KUN4"/>
<evidence type="ECO:0000259" key="3">
    <source>
        <dbReference type="Pfam" id="PF08164"/>
    </source>
</evidence>
<name>A0A7S1KUN4_9EUKA</name>
<gene>
    <name evidence="5" type="ORF">PCOS0759_LOCUS8957</name>
</gene>
<feature type="domain" description="AATF leucine zipper-containing" evidence="4">
    <location>
        <begin position="161"/>
        <end position="301"/>
    </location>
</feature>
<dbReference type="PANTHER" id="PTHR15565">
    <property type="entry name" value="AATF PROTEIN APOPTOSIS ANTAGONIZING TRANSCRIPTION FACTOR"/>
    <property type="match status" value="1"/>
</dbReference>
<protein>
    <recommendedName>
        <fullName evidence="6">Protein BFR2</fullName>
    </recommendedName>
</protein>
<evidence type="ECO:0000259" key="4">
    <source>
        <dbReference type="Pfam" id="PF13339"/>
    </source>
</evidence>
<feature type="region of interest" description="Disordered" evidence="2">
    <location>
        <begin position="388"/>
        <end position="417"/>
    </location>
</feature>
<dbReference type="GO" id="GO:0005730">
    <property type="term" value="C:nucleolus"/>
    <property type="evidence" value="ECO:0007669"/>
    <property type="project" value="TreeGrafter"/>
</dbReference>
<feature type="domain" description="Apoptosis-antagonizing transcription factor C-terminal" evidence="3">
    <location>
        <begin position="377"/>
        <end position="450"/>
    </location>
</feature>
<accession>A0A7S1KUN4</accession>
<dbReference type="Pfam" id="PF08164">
    <property type="entry name" value="TRAUB"/>
    <property type="match status" value="1"/>
</dbReference>
<feature type="compositionally biased region" description="Basic residues" evidence="2">
    <location>
        <begin position="403"/>
        <end position="412"/>
    </location>
</feature>
<feature type="compositionally biased region" description="Low complexity" evidence="2">
    <location>
        <begin position="1"/>
        <end position="22"/>
    </location>
</feature>
<reference evidence="5" key="1">
    <citation type="submission" date="2021-01" db="EMBL/GenBank/DDBJ databases">
        <authorList>
            <person name="Corre E."/>
            <person name="Pelletier E."/>
            <person name="Niang G."/>
            <person name="Scheremetjew M."/>
            <person name="Finn R."/>
            <person name="Kale V."/>
            <person name="Holt S."/>
            <person name="Cochrane G."/>
            <person name="Meng A."/>
            <person name="Brown T."/>
            <person name="Cohen L."/>
        </authorList>
    </citation>
    <scope>NUCLEOTIDE SEQUENCE</scope>
    <source>
        <strain evidence="5">WS</strain>
    </source>
</reference>
<dbReference type="Pfam" id="PF13339">
    <property type="entry name" value="AATF-Che1"/>
    <property type="match status" value="1"/>
</dbReference>
<sequence length="471" mass="53898">MSRSKSLSAPLPSHSDSSSQSDSDFENESFRQVARLDKNVEIHDSGDIVLLKAGQKRRNGSSAAAAAKEALPLRSKQWDKDFSEGKYEGSVVEQAQVFSDPKKQTNGSDEENHHEMELEINLHEEDDQDLEKIRTQLASNDNLLLDEDDLMGSLAEKRRAEIRKAQHAHRQKILWDNILRLRISLQKPLDIVNRLPVPVSAETKSDERLGQQLRSTMHQLLSLQNSLLDAYTTRTVARKQSYRGAAENIEEFDESHLDILHSIGSNEEMEENLDSIWNLVKHSYQRWKILREKSINSWHRKTQQVAGGGTSTTSTLKSINADATQQVNRQLRQMKKLIRETQVPRFSGPVLGKRKRITDKENNRQLDTEIFDDRDFYQSLLSNLIQESSAQSSRVQDKNGQPPHKKQKHSRPKTKDKTLKYVTVTELVGFMAPEPRTIPQATRALFNGLFGKKRCEDRVNVFEYMSDEDSS</sequence>
<evidence type="ECO:0000256" key="1">
    <source>
        <dbReference type="ARBA" id="ARBA00008966"/>
    </source>
</evidence>
<comment type="similarity">
    <text evidence="1">Belongs to the AATF family.</text>
</comment>
<evidence type="ECO:0008006" key="6">
    <source>
        <dbReference type="Google" id="ProtNLM"/>
    </source>
</evidence>
<dbReference type="PANTHER" id="PTHR15565:SF0">
    <property type="entry name" value="PROTEIN AATF"/>
    <property type="match status" value="1"/>
</dbReference>
<organism evidence="5">
    <name type="scientific">Percolomonas cosmopolitus</name>
    <dbReference type="NCBI Taxonomy" id="63605"/>
    <lineage>
        <taxon>Eukaryota</taxon>
        <taxon>Discoba</taxon>
        <taxon>Heterolobosea</taxon>
        <taxon>Tetramitia</taxon>
        <taxon>Eutetramitia</taxon>
        <taxon>Percolomonadidae</taxon>
        <taxon>Percolomonas</taxon>
    </lineage>
</organism>
<proteinExistence type="inferred from homology"/>